<name>A0A9P7AR36_9AGAM</name>
<proteinExistence type="predicted"/>
<sequence>MHLARCVTMTVVLFGRIETDRCKSPNAHLTHDCDRRYSDQSALVPSALKVEAPNFFSSHYSLRMVFLPHIRDILSHLHR</sequence>
<organism evidence="1 2">
    <name type="scientific">Suillus plorans</name>
    <dbReference type="NCBI Taxonomy" id="116603"/>
    <lineage>
        <taxon>Eukaryota</taxon>
        <taxon>Fungi</taxon>
        <taxon>Dikarya</taxon>
        <taxon>Basidiomycota</taxon>
        <taxon>Agaricomycotina</taxon>
        <taxon>Agaricomycetes</taxon>
        <taxon>Agaricomycetidae</taxon>
        <taxon>Boletales</taxon>
        <taxon>Suillineae</taxon>
        <taxon>Suillaceae</taxon>
        <taxon>Suillus</taxon>
    </lineage>
</organism>
<comment type="caution">
    <text evidence="1">The sequence shown here is derived from an EMBL/GenBank/DDBJ whole genome shotgun (WGS) entry which is preliminary data.</text>
</comment>
<dbReference type="AlphaFoldDB" id="A0A9P7AR36"/>
<gene>
    <name evidence="1" type="ORF">HD556DRAFT_1369130</name>
</gene>
<protein>
    <submittedName>
        <fullName evidence="1">Uncharacterized protein</fullName>
    </submittedName>
</protein>
<accession>A0A9P7AR36</accession>
<reference evidence="1" key="1">
    <citation type="journal article" date="2020" name="New Phytol.">
        <title>Comparative genomics reveals dynamic genome evolution in host specialist ectomycorrhizal fungi.</title>
        <authorList>
            <person name="Lofgren L.A."/>
            <person name="Nguyen N.H."/>
            <person name="Vilgalys R."/>
            <person name="Ruytinx J."/>
            <person name="Liao H.L."/>
            <person name="Branco S."/>
            <person name="Kuo A."/>
            <person name="LaButti K."/>
            <person name="Lipzen A."/>
            <person name="Andreopoulos W."/>
            <person name="Pangilinan J."/>
            <person name="Riley R."/>
            <person name="Hundley H."/>
            <person name="Na H."/>
            <person name="Barry K."/>
            <person name="Grigoriev I.V."/>
            <person name="Stajich J.E."/>
            <person name="Kennedy P.G."/>
        </authorList>
    </citation>
    <scope>NUCLEOTIDE SEQUENCE</scope>
    <source>
        <strain evidence="1">S12</strain>
    </source>
</reference>
<dbReference type="Proteomes" id="UP000719766">
    <property type="component" value="Unassembled WGS sequence"/>
</dbReference>
<dbReference type="OrthoDB" id="10650610at2759"/>
<dbReference type="GeneID" id="64596641"/>
<evidence type="ECO:0000313" key="1">
    <source>
        <dbReference type="EMBL" id="KAG1794661.1"/>
    </source>
</evidence>
<dbReference type="EMBL" id="JABBWE010000025">
    <property type="protein sequence ID" value="KAG1794661.1"/>
    <property type="molecule type" value="Genomic_DNA"/>
</dbReference>
<dbReference type="RefSeq" id="XP_041160772.1">
    <property type="nucleotide sequence ID" value="XM_041302877.1"/>
</dbReference>
<keyword evidence="2" id="KW-1185">Reference proteome</keyword>
<evidence type="ECO:0000313" key="2">
    <source>
        <dbReference type="Proteomes" id="UP000719766"/>
    </source>
</evidence>